<gene>
    <name evidence="2" type="ORF">FSP39_023294</name>
</gene>
<feature type="compositionally biased region" description="Low complexity" evidence="1">
    <location>
        <begin position="361"/>
        <end position="377"/>
    </location>
</feature>
<organism evidence="2 3">
    <name type="scientific">Pinctada imbricata</name>
    <name type="common">Atlantic pearl-oyster</name>
    <name type="synonym">Pinctada martensii</name>
    <dbReference type="NCBI Taxonomy" id="66713"/>
    <lineage>
        <taxon>Eukaryota</taxon>
        <taxon>Metazoa</taxon>
        <taxon>Spiralia</taxon>
        <taxon>Lophotrochozoa</taxon>
        <taxon>Mollusca</taxon>
        <taxon>Bivalvia</taxon>
        <taxon>Autobranchia</taxon>
        <taxon>Pteriomorphia</taxon>
        <taxon>Pterioida</taxon>
        <taxon>Pterioidea</taxon>
        <taxon>Pteriidae</taxon>
        <taxon>Pinctada</taxon>
    </lineage>
</organism>
<comment type="caution">
    <text evidence="2">The sequence shown here is derived from an EMBL/GenBank/DDBJ whole genome shotgun (WGS) entry which is preliminary data.</text>
</comment>
<protein>
    <submittedName>
        <fullName evidence="2">Uncharacterized protein</fullName>
    </submittedName>
</protein>
<name>A0AA89C4D1_PINIB</name>
<proteinExistence type="predicted"/>
<accession>A0AA89C4D1</accession>
<dbReference type="Proteomes" id="UP001186944">
    <property type="component" value="Unassembled WGS sequence"/>
</dbReference>
<keyword evidence="3" id="KW-1185">Reference proteome</keyword>
<dbReference type="AlphaFoldDB" id="A0AA89C4D1"/>
<feature type="compositionally biased region" description="Low complexity" evidence="1">
    <location>
        <begin position="268"/>
        <end position="280"/>
    </location>
</feature>
<feature type="compositionally biased region" description="Acidic residues" evidence="1">
    <location>
        <begin position="244"/>
        <end position="254"/>
    </location>
</feature>
<evidence type="ECO:0000313" key="3">
    <source>
        <dbReference type="Proteomes" id="UP001186944"/>
    </source>
</evidence>
<dbReference type="EMBL" id="VSWD01000007">
    <property type="protein sequence ID" value="KAK3098806.1"/>
    <property type="molecule type" value="Genomic_DNA"/>
</dbReference>
<feature type="region of interest" description="Disordered" evidence="1">
    <location>
        <begin position="239"/>
        <end position="285"/>
    </location>
</feature>
<feature type="region of interest" description="Disordered" evidence="1">
    <location>
        <begin position="357"/>
        <end position="385"/>
    </location>
</feature>
<sequence length="385" mass="42501">MPAKRGLLYRCLPCGYSGERARTLRHYVSEHVMVDCVPFTCSLCNCKAYDEAGIANHLGWYPKHLRIARKTNADSPLTVAWEIVKSGTPYVFNFMTDVVACTQVESSLAWAIRKRVTVPDEVINAVVDQREVVLSNSSSNLVQLTPIEVSTMSIVSESVSDSVQSSSCIVSSTVPSCDVSTPAECTVTSVLPTVVSSIISPVPPTIVSSSVPVSSVVSSPVPSCVPSAETIVEDINEQLLPSGEENDMEEEEEEIIKPKKKRQRRESTSSSSSSSSSSSTEPELLQQFKEMSGRIRSAGLDTAYEMRRIDQKITESNLLLKEQNSLLKELVNLLKRQQGPRSVTPAPMRPRSVLGGIYRWNQGRNNNYSRRSNNNNNNKRKGRRD</sequence>
<evidence type="ECO:0000313" key="2">
    <source>
        <dbReference type="EMBL" id="KAK3098806.1"/>
    </source>
</evidence>
<evidence type="ECO:0000256" key="1">
    <source>
        <dbReference type="SAM" id="MobiDB-lite"/>
    </source>
</evidence>
<reference evidence="2" key="1">
    <citation type="submission" date="2019-08" db="EMBL/GenBank/DDBJ databases">
        <title>The improved chromosome-level genome for the pearl oyster Pinctada fucata martensii using PacBio sequencing and Hi-C.</title>
        <authorList>
            <person name="Zheng Z."/>
        </authorList>
    </citation>
    <scope>NUCLEOTIDE SEQUENCE</scope>
    <source>
        <strain evidence="2">ZZ-2019</strain>
        <tissue evidence="2">Adductor muscle</tissue>
    </source>
</reference>